<feature type="compositionally biased region" description="Basic residues" evidence="3">
    <location>
        <begin position="84"/>
        <end position="100"/>
    </location>
</feature>
<dbReference type="InterPro" id="IPR005819">
    <property type="entry name" value="H1/H5"/>
</dbReference>
<dbReference type="SUPFAM" id="SSF46785">
    <property type="entry name" value="Winged helix' DNA-binding domain"/>
    <property type="match status" value="1"/>
</dbReference>
<feature type="domain" description="H15" evidence="4">
    <location>
        <begin position="6"/>
        <end position="85"/>
    </location>
</feature>
<dbReference type="EMBL" id="JAAWVQ010178169">
    <property type="protein sequence ID" value="MBN3288712.1"/>
    <property type="molecule type" value="Genomic_DNA"/>
</dbReference>
<comment type="similarity">
    <text evidence="2">Belongs to the histone H1/H5 family.</text>
</comment>
<evidence type="ECO:0000256" key="2">
    <source>
        <dbReference type="RuleBase" id="RU003894"/>
    </source>
</evidence>
<evidence type="ECO:0000259" key="4">
    <source>
        <dbReference type="PROSITE" id="PS51504"/>
    </source>
</evidence>
<keyword evidence="1 2" id="KW-0238">DNA-binding</keyword>
<reference evidence="5" key="1">
    <citation type="journal article" date="2021" name="Cell">
        <title>Tracing the genetic footprints of vertebrate landing in non-teleost ray-finned fishes.</title>
        <authorList>
            <person name="Bi X."/>
            <person name="Wang K."/>
            <person name="Yang L."/>
            <person name="Pan H."/>
            <person name="Jiang H."/>
            <person name="Wei Q."/>
            <person name="Fang M."/>
            <person name="Yu H."/>
            <person name="Zhu C."/>
            <person name="Cai Y."/>
            <person name="He Y."/>
            <person name="Gan X."/>
            <person name="Zeng H."/>
            <person name="Yu D."/>
            <person name="Zhu Y."/>
            <person name="Jiang H."/>
            <person name="Qiu Q."/>
            <person name="Yang H."/>
            <person name="Zhang Y.E."/>
            <person name="Wang W."/>
            <person name="Zhu M."/>
            <person name="He S."/>
            <person name="Zhang G."/>
        </authorList>
    </citation>
    <scope>NUCLEOTIDE SEQUENCE</scope>
    <source>
        <strain evidence="5">Pddl_001</strain>
    </source>
</reference>
<feature type="compositionally biased region" description="Basic residues" evidence="3">
    <location>
        <begin position="124"/>
        <end position="141"/>
    </location>
</feature>
<sequence>EVAPQEKSATRKAGPAVSDLVKAVSAPKDRSGVSLAELKKALAAGGYDVEKNSSRVNTAVKSAVSKETLLQTKGVGASGSFKLNNKRAKKPRKSPNKTKRAAAAQSPRKQTALKKAAKTPQKARSTKCKTARTRRNIPTRK</sequence>
<comment type="subcellular location">
    <subcellularLocation>
        <location evidence="2">Nucleus</location>
    </subcellularLocation>
</comment>
<keyword evidence="6" id="KW-1185">Reference proteome</keyword>
<dbReference type="Pfam" id="PF00538">
    <property type="entry name" value="Linker_histone"/>
    <property type="match status" value="1"/>
</dbReference>
<evidence type="ECO:0000256" key="3">
    <source>
        <dbReference type="SAM" id="MobiDB-lite"/>
    </source>
</evidence>
<dbReference type="InterPro" id="IPR005818">
    <property type="entry name" value="Histone_H1/H5_H15"/>
</dbReference>
<keyword evidence="2" id="KW-0539">Nucleus</keyword>
<accession>A0ABS2YRX3</accession>
<keyword evidence="2" id="KW-0158">Chromosome</keyword>
<protein>
    <submittedName>
        <fullName evidence="5">H1 protein</fullName>
    </submittedName>
</protein>
<evidence type="ECO:0000256" key="1">
    <source>
        <dbReference type="ARBA" id="ARBA00023125"/>
    </source>
</evidence>
<proteinExistence type="inferred from homology"/>
<feature type="non-terminal residue" evidence="5">
    <location>
        <position position="1"/>
    </location>
</feature>
<dbReference type="InterPro" id="IPR036390">
    <property type="entry name" value="WH_DNA-bd_sf"/>
</dbReference>
<dbReference type="PRINTS" id="PR00624">
    <property type="entry name" value="HISTONEH5"/>
</dbReference>
<gene>
    <name evidence="5" type="primary">H1_10</name>
    <name evidence="5" type="ORF">GTO93_0015110</name>
</gene>
<evidence type="ECO:0000313" key="6">
    <source>
        <dbReference type="Proteomes" id="UP001166093"/>
    </source>
</evidence>
<comment type="caution">
    <text evidence="5">The sequence shown here is derived from an EMBL/GenBank/DDBJ whole genome shotgun (WGS) entry which is preliminary data.</text>
</comment>
<organism evidence="5 6">
    <name type="scientific">Polyodon spathula</name>
    <name type="common">North American paddlefish</name>
    <name type="synonym">Squalus spathula</name>
    <dbReference type="NCBI Taxonomy" id="7913"/>
    <lineage>
        <taxon>Eukaryota</taxon>
        <taxon>Metazoa</taxon>
        <taxon>Chordata</taxon>
        <taxon>Craniata</taxon>
        <taxon>Vertebrata</taxon>
        <taxon>Euteleostomi</taxon>
        <taxon>Actinopterygii</taxon>
        <taxon>Chondrostei</taxon>
        <taxon>Acipenseriformes</taxon>
        <taxon>Polyodontidae</taxon>
        <taxon>Polyodon</taxon>
    </lineage>
</organism>
<feature type="region of interest" description="Disordered" evidence="3">
    <location>
        <begin position="74"/>
        <end position="141"/>
    </location>
</feature>
<dbReference type="PROSITE" id="PS51504">
    <property type="entry name" value="H15"/>
    <property type="match status" value="1"/>
</dbReference>
<dbReference type="InterPro" id="IPR036388">
    <property type="entry name" value="WH-like_DNA-bd_sf"/>
</dbReference>
<dbReference type="Gene3D" id="1.10.10.10">
    <property type="entry name" value="Winged helix-like DNA-binding domain superfamily/Winged helix DNA-binding domain"/>
    <property type="match status" value="1"/>
</dbReference>
<name>A0ABS2YRX3_POLSP</name>
<evidence type="ECO:0000313" key="5">
    <source>
        <dbReference type="EMBL" id="MBN3288712.1"/>
    </source>
</evidence>
<feature type="non-terminal residue" evidence="5">
    <location>
        <position position="141"/>
    </location>
</feature>
<dbReference type="Proteomes" id="UP001166093">
    <property type="component" value="Unassembled WGS sequence"/>
</dbReference>
<dbReference type="SMART" id="SM00526">
    <property type="entry name" value="H15"/>
    <property type="match status" value="1"/>
</dbReference>